<dbReference type="Proteomes" id="UP000027821">
    <property type="component" value="Unassembled WGS sequence"/>
</dbReference>
<keyword evidence="2" id="KW-0812">Transmembrane</keyword>
<evidence type="ECO:0000256" key="1">
    <source>
        <dbReference type="ARBA" id="ARBA00004370"/>
    </source>
</evidence>
<dbReference type="InterPro" id="IPR000184">
    <property type="entry name" value="Bac_surfAg_D15"/>
</dbReference>
<reference evidence="7 8" key="1">
    <citation type="submission" date="2014-04" db="EMBL/GenBank/DDBJ databases">
        <title>Characterization and application of a salt tolerant electro-active bacterium.</title>
        <authorList>
            <person name="Yang L."/>
            <person name="Wei S."/>
            <person name="Tay Q.X.M."/>
        </authorList>
    </citation>
    <scope>NUCLEOTIDE SEQUENCE [LARGE SCALE GENOMIC DNA]</scope>
    <source>
        <strain evidence="7 8">LY1</strain>
    </source>
</reference>
<dbReference type="GO" id="GO:0019867">
    <property type="term" value="C:outer membrane"/>
    <property type="evidence" value="ECO:0007669"/>
    <property type="project" value="InterPro"/>
</dbReference>
<accession>A0A074LL25</accession>
<dbReference type="Gene3D" id="3.10.20.310">
    <property type="entry name" value="membrane protein fhac"/>
    <property type="match status" value="1"/>
</dbReference>
<evidence type="ECO:0000256" key="3">
    <source>
        <dbReference type="ARBA" id="ARBA00022729"/>
    </source>
</evidence>
<dbReference type="Pfam" id="PF01103">
    <property type="entry name" value="Omp85"/>
    <property type="match status" value="1"/>
</dbReference>
<evidence type="ECO:0000256" key="2">
    <source>
        <dbReference type="ARBA" id="ARBA00022692"/>
    </source>
</evidence>
<dbReference type="EMBL" id="JMIH01000014">
    <property type="protein sequence ID" value="KEO74542.1"/>
    <property type="molecule type" value="Genomic_DNA"/>
</dbReference>
<dbReference type="InterPro" id="IPR039910">
    <property type="entry name" value="D15-like"/>
</dbReference>
<dbReference type="PANTHER" id="PTHR12815">
    <property type="entry name" value="SORTING AND ASSEMBLY MACHINERY SAMM50 PROTEIN FAMILY MEMBER"/>
    <property type="match status" value="1"/>
</dbReference>
<name>A0A074LL25_9BACT</name>
<dbReference type="AlphaFoldDB" id="A0A074LL25"/>
<dbReference type="PANTHER" id="PTHR12815:SF47">
    <property type="entry name" value="TRANSLOCATION AND ASSEMBLY MODULE SUBUNIT TAMA"/>
    <property type="match status" value="1"/>
</dbReference>
<organism evidence="7 8">
    <name type="scientific">Anditalea andensis</name>
    <dbReference type="NCBI Taxonomy" id="1048983"/>
    <lineage>
        <taxon>Bacteria</taxon>
        <taxon>Pseudomonadati</taxon>
        <taxon>Bacteroidota</taxon>
        <taxon>Cytophagia</taxon>
        <taxon>Cytophagales</taxon>
        <taxon>Cytophagaceae</taxon>
        <taxon>Anditalea</taxon>
    </lineage>
</organism>
<dbReference type="RefSeq" id="WP_035070336.1">
    <property type="nucleotide sequence ID" value="NZ_JMIH01000014.1"/>
</dbReference>
<feature type="domain" description="Bacterial surface antigen (D15)" evidence="6">
    <location>
        <begin position="490"/>
        <end position="760"/>
    </location>
</feature>
<protein>
    <recommendedName>
        <fullName evidence="6">Bacterial surface antigen (D15) domain-containing protein</fullName>
    </recommendedName>
</protein>
<evidence type="ECO:0000259" key="6">
    <source>
        <dbReference type="Pfam" id="PF01103"/>
    </source>
</evidence>
<dbReference type="STRING" id="1048983.EL17_02385"/>
<keyword evidence="3" id="KW-0732">Signal</keyword>
<keyword evidence="4" id="KW-0472">Membrane</keyword>
<comment type="caution">
    <text evidence="7">The sequence shown here is derived from an EMBL/GenBank/DDBJ whole genome shotgun (WGS) entry which is preliminary data.</text>
</comment>
<dbReference type="Gene3D" id="2.40.160.50">
    <property type="entry name" value="membrane protein fhac: a member of the omp85/tpsb transporter family"/>
    <property type="match status" value="1"/>
</dbReference>
<evidence type="ECO:0000313" key="8">
    <source>
        <dbReference type="Proteomes" id="UP000027821"/>
    </source>
</evidence>
<evidence type="ECO:0000313" key="7">
    <source>
        <dbReference type="EMBL" id="KEO74542.1"/>
    </source>
</evidence>
<dbReference type="eggNOG" id="COG4775">
    <property type="taxonomic scope" value="Bacteria"/>
</dbReference>
<proteinExistence type="predicted"/>
<sequence>MKKIYTLIYSVSIFCLLNQSCSVKKYIPEGEYLYTGADLKLVEEGDVKDKNQIEGRLESLLPSANSAILGMRLGVWAHYKGSKEGAGWINRFLKRQLGEEPIYLSDVNPIRTEELLMNRMENMGYFYGRTDSDVKRQGKFASIDFTAWLPSPYVMENITIERDSLKIEQAIRGVLEGTQLKKGDRFDLQKLNAERIRIDDELKLMGYYNFNSDFLIFEADTSKYEDRRFDLYLRYKDETPDRALLPYRIRDIRVFPNYSVSESAALLDTTEVNGISFIQGVKVFRPELLEEYILFEEGQRYSSQTARLTRNRLSSIGNYRYVNVRFTEQDTSLIEGEGVLDADIYLSPLNRRSVRAEIQGLSKSNNFAGPGILLSLRNRNLWLGGETLNISANAAYETQIASGDRTGLNSIELGLKADLIFPRVIFPIPISERFAYAIPKTKISVGAEYLNRVDLYRLVSYNAAYGYFWNQNRFVYHEINPINLTFVRMSNASPQFEDILDSNPFLRRSFEQQFIAGINYTFNYNQMVDAFRTHSIFVGTTVDLAGNALNLLSRTFSDDPSTFFGLDYAQYARADVDFRYYLRLNQNNIIATRLFGGWGIPYGNSVSLPFVKQYFSGGPNSVRAFRIRSLGPGTYRPAQFDIGSFFDQAGDIRLEGNIEYRFPIVSVLKGAVFLDAGNIWLANENEALPGGKFTSDWHKELGIGTGFGLRVDIDFFVIRFDFATPVRRPYMPENERWGNTFDIRSRDWRRENLIFNFAIGYPF</sequence>
<keyword evidence="8" id="KW-1185">Reference proteome</keyword>
<dbReference type="OrthoDB" id="9814535at2"/>
<gene>
    <name evidence="7" type="ORF">EL17_02385</name>
</gene>
<comment type="subcellular location">
    <subcellularLocation>
        <location evidence="1">Membrane</location>
    </subcellularLocation>
</comment>
<keyword evidence="5" id="KW-0998">Cell outer membrane</keyword>
<evidence type="ECO:0000256" key="4">
    <source>
        <dbReference type="ARBA" id="ARBA00023136"/>
    </source>
</evidence>
<evidence type="ECO:0000256" key="5">
    <source>
        <dbReference type="ARBA" id="ARBA00023237"/>
    </source>
</evidence>